<dbReference type="Proteomes" id="UP000016843">
    <property type="component" value="Unassembled WGS sequence"/>
</dbReference>
<keyword evidence="1" id="KW-0812">Transmembrane</keyword>
<reference evidence="2 3" key="1">
    <citation type="journal article" date="2013" name="Genome Announc.">
        <title>Draft Genome Sequence of the Psychrophilic and Alkaliphilic Rhodonellum psychrophilum Strain GCM71T.</title>
        <authorList>
            <person name="Hauptmann A.L."/>
            <person name="Glaring M.A."/>
            <person name="Hallin P.F."/>
            <person name="Prieme A."/>
            <person name="Stougaard P."/>
        </authorList>
    </citation>
    <scope>NUCLEOTIDE SEQUENCE [LARGE SCALE GENOMIC DNA]</scope>
    <source>
        <strain evidence="2 3">GCM71</strain>
    </source>
</reference>
<gene>
    <name evidence="2" type="ORF">P872_18800</name>
</gene>
<accession>U5BWH8</accession>
<proteinExistence type="predicted"/>
<keyword evidence="1" id="KW-0472">Membrane</keyword>
<protein>
    <submittedName>
        <fullName evidence="2">Uncharacterized protein</fullName>
    </submittedName>
</protein>
<sequence>MSIKNPTPIKNSPKTIVVQCANMLIIFPACSYFVRWISIPENSFQTYDVADFQHKGSMKLLLMNLTKMMHGSISVTLLANRF</sequence>
<feature type="transmembrane region" description="Helical" evidence="1">
    <location>
        <begin position="16"/>
        <end position="34"/>
    </location>
</feature>
<dbReference type="AlphaFoldDB" id="U5BWH8"/>
<organism evidence="2 3">
    <name type="scientific">Rhodonellum psychrophilum GCM71 = DSM 17998</name>
    <dbReference type="NCBI Taxonomy" id="1123057"/>
    <lineage>
        <taxon>Bacteria</taxon>
        <taxon>Pseudomonadati</taxon>
        <taxon>Bacteroidota</taxon>
        <taxon>Cytophagia</taxon>
        <taxon>Cytophagales</taxon>
        <taxon>Cytophagaceae</taxon>
        <taxon>Rhodonellum</taxon>
    </lineage>
</organism>
<keyword evidence="3" id="KW-1185">Reference proteome</keyword>
<comment type="caution">
    <text evidence="2">The sequence shown here is derived from an EMBL/GenBank/DDBJ whole genome shotgun (WGS) entry which is preliminary data.</text>
</comment>
<evidence type="ECO:0000313" key="2">
    <source>
        <dbReference type="EMBL" id="ERM82233.1"/>
    </source>
</evidence>
<keyword evidence="1" id="KW-1133">Transmembrane helix</keyword>
<evidence type="ECO:0000256" key="1">
    <source>
        <dbReference type="SAM" id="Phobius"/>
    </source>
</evidence>
<evidence type="ECO:0000313" key="3">
    <source>
        <dbReference type="Proteomes" id="UP000016843"/>
    </source>
</evidence>
<dbReference type="EMBL" id="AWXR01000030">
    <property type="protein sequence ID" value="ERM82233.1"/>
    <property type="molecule type" value="Genomic_DNA"/>
</dbReference>
<name>U5BWH8_9BACT</name>